<dbReference type="SUPFAM" id="SSF103088">
    <property type="entry name" value="OmpA-like"/>
    <property type="match status" value="1"/>
</dbReference>
<evidence type="ECO:0000313" key="8">
    <source>
        <dbReference type="Proteomes" id="UP000243463"/>
    </source>
</evidence>
<organism evidence="7 8">
    <name type="scientific">Acinetobacter apis</name>
    <dbReference type="NCBI Taxonomy" id="1229165"/>
    <lineage>
        <taxon>Bacteria</taxon>
        <taxon>Pseudomonadati</taxon>
        <taxon>Pseudomonadota</taxon>
        <taxon>Gammaproteobacteria</taxon>
        <taxon>Moraxellales</taxon>
        <taxon>Moraxellaceae</taxon>
        <taxon>Acinetobacter</taxon>
    </lineage>
</organism>
<dbReference type="RefSeq" id="WP_228149640.1">
    <property type="nucleotide sequence ID" value="NZ_FZLN01000006.1"/>
</dbReference>
<reference evidence="8" key="1">
    <citation type="submission" date="2017-06" db="EMBL/GenBank/DDBJ databases">
        <authorList>
            <person name="Varghese N."/>
            <person name="Submissions S."/>
        </authorList>
    </citation>
    <scope>NUCLEOTIDE SEQUENCE [LARGE SCALE GENOMIC DNA]</scope>
    <source>
        <strain evidence="8">ANC 5114</strain>
    </source>
</reference>
<keyword evidence="5" id="KW-1133">Transmembrane helix</keyword>
<protein>
    <submittedName>
        <fullName evidence="7">Outer membrane protein OmpA</fullName>
    </submittedName>
</protein>
<sequence>MSINPIELLQQKVTPQVVNQHQLEIDADKKSSLLSQFYPILLSVLHKHPNRLKSTTHAEPNVNNLELLFVSEQETVKKLVQSFAKHHSLPVPTIESLFNQAIPLSVQALKQEAGGEDKVVPYLSSHIDAIASKFPAWASGLLPILGLDTLFAKNNTSQHVYTRKNDEPGILRKVLPLAAIAVLAIIVFFLLRSCEKVAPVTTDVPKPMGASEPTLGTSDVDQHKEPSSLSLVSGTGNEVQACHANVGNNAVPAAIQAVVAKVFNPKAKCEVTTDQVYAETLPGFDKLEAILTEIKNVPNASIDWKGDQISINAPDKNVVQGLVDKIKAHVPELKVNAAEPLNVEQSVSNSITESKQALALLGEDATPQAIARALNIQIINFPTASREIPPRNKEILDAAATLIKNVPNVKLIAEGYTDSSGNAEANKKLSQRRAQSVVDYLVTQGVNPEKLEAVGYGAENPIADNVTDQGKFRNRRIEFKVIDTRSGQTAVVNEEHAQTTTAHESS</sequence>
<evidence type="ECO:0000313" key="7">
    <source>
        <dbReference type="EMBL" id="SNQ30142.1"/>
    </source>
</evidence>
<dbReference type="InterPro" id="IPR006690">
    <property type="entry name" value="OMPA-like_CS"/>
</dbReference>
<dbReference type="CDD" id="cd07185">
    <property type="entry name" value="OmpA_C-like"/>
    <property type="match status" value="1"/>
</dbReference>
<proteinExistence type="predicted"/>
<evidence type="ECO:0000259" key="6">
    <source>
        <dbReference type="PROSITE" id="PS51123"/>
    </source>
</evidence>
<feature type="domain" description="OmpA-like" evidence="6">
    <location>
        <begin position="368"/>
        <end position="485"/>
    </location>
</feature>
<keyword evidence="5" id="KW-0812">Transmembrane</keyword>
<evidence type="ECO:0000256" key="3">
    <source>
        <dbReference type="PROSITE-ProRule" id="PRU00473"/>
    </source>
</evidence>
<evidence type="ECO:0000256" key="5">
    <source>
        <dbReference type="SAM" id="Phobius"/>
    </source>
</evidence>
<dbReference type="Pfam" id="PF00691">
    <property type="entry name" value="OmpA"/>
    <property type="match status" value="1"/>
</dbReference>
<evidence type="ECO:0000256" key="2">
    <source>
        <dbReference type="ARBA" id="ARBA00023136"/>
    </source>
</evidence>
<keyword evidence="8" id="KW-1185">Reference proteome</keyword>
<dbReference type="Proteomes" id="UP000243463">
    <property type="component" value="Unassembled WGS sequence"/>
</dbReference>
<feature type="transmembrane region" description="Helical" evidence="5">
    <location>
        <begin position="174"/>
        <end position="191"/>
    </location>
</feature>
<accession>A0A217EII2</accession>
<dbReference type="AlphaFoldDB" id="A0A217EII2"/>
<keyword evidence="2 3" id="KW-0472">Membrane</keyword>
<dbReference type="PRINTS" id="PR01021">
    <property type="entry name" value="OMPADOMAIN"/>
</dbReference>
<dbReference type="InterPro" id="IPR050330">
    <property type="entry name" value="Bact_OuterMem_StrucFunc"/>
</dbReference>
<dbReference type="PRINTS" id="PR01023">
    <property type="entry name" value="NAFLGMOTY"/>
</dbReference>
<dbReference type="GO" id="GO:0009279">
    <property type="term" value="C:cell outer membrane"/>
    <property type="evidence" value="ECO:0007669"/>
    <property type="project" value="UniProtKB-SubCell"/>
</dbReference>
<dbReference type="PROSITE" id="PS01068">
    <property type="entry name" value="OMPA_1"/>
    <property type="match status" value="1"/>
</dbReference>
<dbReference type="InterPro" id="IPR036737">
    <property type="entry name" value="OmpA-like_sf"/>
</dbReference>
<dbReference type="PROSITE" id="PS51123">
    <property type="entry name" value="OMPA_2"/>
    <property type="match status" value="1"/>
</dbReference>
<dbReference type="InterPro" id="IPR006664">
    <property type="entry name" value="OMP_bac"/>
</dbReference>
<dbReference type="PANTHER" id="PTHR30329">
    <property type="entry name" value="STATOR ELEMENT OF FLAGELLAR MOTOR COMPLEX"/>
    <property type="match status" value="1"/>
</dbReference>
<comment type="subcellular location">
    <subcellularLocation>
        <location evidence="1">Cell outer membrane</location>
    </subcellularLocation>
</comment>
<gene>
    <name evidence="7" type="ORF">SAMN05444584_2129</name>
</gene>
<feature type="region of interest" description="Disordered" evidence="4">
    <location>
        <begin position="204"/>
        <end position="230"/>
    </location>
</feature>
<evidence type="ECO:0000256" key="1">
    <source>
        <dbReference type="ARBA" id="ARBA00004442"/>
    </source>
</evidence>
<evidence type="ECO:0000256" key="4">
    <source>
        <dbReference type="SAM" id="MobiDB-lite"/>
    </source>
</evidence>
<name>A0A217EII2_9GAMM</name>
<dbReference type="InterPro" id="IPR006665">
    <property type="entry name" value="OmpA-like"/>
</dbReference>
<dbReference type="Gene3D" id="3.30.1330.60">
    <property type="entry name" value="OmpA-like domain"/>
    <property type="match status" value="1"/>
</dbReference>
<dbReference type="EMBL" id="FZLN01000006">
    <property type="protein sequence ID" value="SNQ30142.1"/>
    <property type="molecule type" value="Genomic_DNA"/>
</dbReference>
<dbReference type="PANTHER" id="PTHR30329:SF20">
    <property type="entry name" value="EXPORTED PROTEIN"/>
    <property type="match status" value="1"/>
</dbReference>